<feature type="compositionally biased region" description="Pro residues" evidence="1">
    <location>
        <begin position="436"/>
        <end position="446"/>
    </location>
</feature>
<dbReference type="OrthoDB" id="4569948at2"/>
<proteinExistence type="predicted"/>
<accession>D0L8K1</accession>
<evidence type="ECO:0008006" key="4">
    <source>
        <dbReference type="Google" id="ProtNLM"/>
    </source>
</evidence>
<dbReference type="InterPro" id="IPR043129">
    <property type="entry name" value="ATPase_NBD"/>
</dbReference>
<name>D0L8K1_GORB4</name>
<organism evidence="2 3">
    <name type="scientific">Gordonia bronchialis (strain ATCC 25592 / DSM 43247 / BCRC 13721 / JCM 3198 / KCTC 3076 / NBRC 16047 / NCTC 10667)</name>
    <name type="common">Rhodococcus bronchialis</name>
    <dbReference type="NCBI Taxonomy" id="526226"/>
    <lineage>
        <taxon>Bacteria</taxon>
        <taxon>Bacillati</taxon>
        <taxon>Actinomycetota</taxon>
        <taxon>Actinomycetes</taxon>
        <taxon>Mycobacteriales</taxon>
        <taxon>Gordoniaceae</taxon>
        <taxon>Gordonia</taxon>
    </lineage>
</organism>
<evidence type="ECO:0000313" key="3">
    <source>
        <dbReference type="Proteomes" id="UP000001219"/>
    </source>
</evidence>
<protein>
    <recommendedName>
        <fullName evidence="4">Molecular chaperone-like protein</fullName>
    </recommendedName>
</protein>
<dbReference type="SUPFAM" id="SSF53067">
    <property type="entry name" value="Actin-like ATPase domain"/>
    <property type="match status" value="1"/>
</dbReference>
<feature type="compositionally biased region" description="Low complexity" evidence="1">
    <location>
        <begin position="403"/>
        <end position="421"/>
    </location>
</feature>
<feature type="region of interest" description="Disordered" evidence="1">
    <location>
        <begin position="368"/>
        <end position="490"/>
    </location>
</feature>
<reference evidence="3" key="1">
    <citation type="submission" date="2009-10" db="EMBL/GenBank/DDBJ databases">
        <title>The complete chromosome of Gordonia bronchialis DSM 43247.</title>
        <authorList>
            <consortium name="US DOE Joint Genome Institute (JGI-PGF)"/>
            <person name="Lucas S."/>
            <person name="Copeland A."/>
            <person name="Lapidus A."/>
            <person name="Glavina del Rio T."/>
            <person name="Dalin E."/>
            <person name="Tice H."/>
            <person name="Bruce D."/>
            <person name="Goodwin L."/>
            <person name="Pitluck S."/>
            <person name="Kyrpides N."/>
            <person name="Mavromatis K."/>
            <person name="Ivanova N."/>
            <person name="Ovchinnikova G."/>
            <person name="Saunders E."/>
            <person name="Brettin T."/>
            <person name="Detter J.C."/>
            <person name="Han C."/>
            <person name="Larimer F."/>
            <person name="Land M."/>
            <person name="Hauser L."/>
            <person name="Markowitz V."/>
            <person name="Cheng J.-F."/>
            <person name="Hugenholtz P."/>
            <person name="Woyke T."/>
            <person name="Wu D."/>
            <person name="Jando M."/>
            <person name="Schneider S."/>
            <person name="Goeker M."/>
            <person name="Klenk H.-P."/>
            <person name="Eisen J.A."/>
        </authorList>
    </citation>
    <scope>NUCLEOTIDE SEQUENCE [LARGE SCALE GENOMIC DNA]</scope>
    <source>
        <strain evidence="3">ATCC 25592 / DSM 43247 / BCRC 13721 / JCM 3198 / KCTC 3076 / NBRC 16047 / NCTC 10667</strain>
    </source>
</reference>
<feature type="compositionally biased region" description="Low complexity" evidence="1">
    <location>
        <begin position="461"/>
        <end position="473"/>
    </location>
</feature>
<keyword evidence="3" id="KW-1185">Reference proteome</keyword>
<feature type="compositionally biased region" description="Low complexity" evidence="1">
    <location>
        <begin position="481"/>
        <end position="490"/>
    </location>
</feature>
<dbReference type="Proteomes" id="UP000001219">
    <property type="component" value="Chromosome"/>
</dbReference>
<dbReference type="Gene3D" id="3.30.420.40">
    <property type="match status" value="2"/>
</dbReference>
<evidence type="ECO:0000313" key="2">
    <source>
        <dbReference type="EMBL" id="ACY21018.1"/>
    </source>
</evidence>
<sequence length="490" mass="50995">MGVSAGGGMIHFVLLTRDDVGRNVVDSRVIDVDESDGLDTAGRVNAGIDLMLTAAREEGLRVGPIGVTARTGGQRRRLRSRGSGPKRQIRLVSEEEATVAYLRETGQIDRFGSVVVVDAGDTGMSFYTVEPASGRISDMERSDAMSGRQLDKELAEAMVVNDLGADAPRGRLRRSALLGACRTAKEEIDYTAADPGASAVTLAAGSGRLALTAAAVEAAAAPMVSRARKALHHYVSDVSTRGDAPEAVVLVGGLANIPVTRGIVGDLTLEVVGPQSPELVPATGAALLAHQSRVGATRLAFIGGKRDREWLSTTPLAVAAAIIAATLMTIYAVSSSLTGRQVPEPVPPPSPTVVHTTSAATSMIATTTTERTLSAVPLPTTDLPDPPATTPDQNWNQTPGWATTELPQTTSQSTTTRTLSPFPLPSLPFGDGSTPSLPPNLVPPGLLPSTTQVPPPPPVTPQRQTPNTTRTPSVAPESPGTRTPRTTPAR</sequence>
<dbReference type="HOGENOM" id="CLU_513659_0_0_11"/>
<reference evidence="2 3" key="2">
    <citation type="journal article" date="2010" name="Stand. Genomic Sci.">
        <title>Complete genome sequence of Gordonia bronchialis type strain (3410).</title>
        <authorList>
            <person name="Ivanova N."/>
            <person name="Sikorski J."/>
            <person name="Jando M."/>
            <person name="Lapidus A."/>
            <person name="Nolan M."/>
            <person name="Lucas S."/>
            <person name="Del Rio T.G."/>
            <person name="Tice H."/>
            <person name="Copeland A."/>
            <person name="Cheng J.F."/>
            <person name="Chen F."/>
            <person name="Bruce D."/>
            <person name="Goodwin L."/>
            <person name="Pitluck S."/>
            <person name="Mavromatis K."/>
            <person name="Ovchinnikova G."/>
            <person name="Pati A."/>
            <person name="Chen A."/>
            <person name="Palaniappan K."/>
            <person name="Land M."/>
            <person name="Hauser L."/>
            <person name="Chang Y.J."/>
            <person name="Jeffries C.D."/>
            <person name="Chain P."/>
            <person name="Saunders E."/>
            <person name="Han C."/>
            <person name="Detter J.C."/>
            <person name="Brettin T."/>
            <person name="Rohde M."/>
            <person name="Goker M."/>
            <person name="Bristow J."/>
            <person name="Eisen J.A."/>
            <person name="Markowitz V."/>
            <person name="Hugenholtz P."/>
            <person name="Klenk H.P."/>
            <person name="Kyrpides N.C."/>
        </authorList>
    </citation>
    <scope>NUCLEOTIDE SEQUENCE [LARGE SCALE GENOMIC DNA]</scope>
    <source>
        <strain evidence="3">ATCC 25592 / DSM 43247 / BCRC 13721 / JCM 3198 / KCTC 3076 / NBRC 16047 / NCTC 10667</strain>
    </source>
</reference>
<dbReference type="KEGG" id="gbr:Gbro_1759"/>
<dbReference type="eggNOG" id="COG0443">
    <property type="taxonomic scope" value="Bacteria"/>
</dbReference>
<evidence type="ECO:0000256" key="1">
    <source>
        <dbReference type="SAM" id="MobiDB-lite"/>
    </source>
</evidence>
<dbReference type="AlphaFoldDB" id="D0L8K1"/>
<dbReference type="EMBL" id="CP001802">
    <property type="protein sequence ID" value="ACY21018.1"/>
    <property type="molecule type" value="Genomic_DNA"/>
</dbReference>
<dbReference type="STRING" id="526226.Gbro_1759"/>
<gene>
    <name evidence="2" type="ordered locus">Gbro_1759</name>
</gene>
<dbReference type="RefSeq" id="WP_012833581.1">
    <property type="nucleotide sequence ID" value="NC_013441.1"/>
</dbReference>
<dbReference type="Gene3D" id="3.90.640.10">
    <property type="entry name" value="Actin, Chain A, domain 4"/>
    <property type="match status" value="1"/>
</dbReference>